<feature type="transmembrane region" description="Helical" evidence="5">
    <location>
        <begin position="141"/>
        <end position="163"/>
    </location>
</feature>
<reference evidence="7" key="1">
    <citation type="submission" date="2022-04" db="EMBL/GenBank/DDBJ databases">
        <title>Lysobacter sp. CAU 1642 isolated from sea sand.</title>
        <authorList>
            <person name="Kim W."/>
        </authorList>
    </citation>
    <scope>NUCLEOTIDE SEQUENCE</scope>
    <source>
        <strain evidence="7">CAU 1642</strain>
    </source>
</reference>
<evidence type="ECO:0000313" key="7">
    <source>
        <dbReference type="EMBL" id="MCK7592350.1"/>
    </source>
</evidence>
<feature type="transmembrane region" description="Helical" evidence="5">
    <location>
        <begin position="84"/>
        <end position="105"/>
    </location>
</feature>
<keyword evidence="4 5" id="KW-0472">Membrane</keyword>
<dbReference type="Gene3D" id="1.20.1250.20">
    <property type="entry name" value="MFS general substrate transporter like domains"/>
    <property type="match status" value="1"/>
</dbReference>
<evidence type="ECO:0000256" key="1">
    <source>
        <dbReference type="ARBA" id="ARBA00004141"/>
    </source>
</evidence>
<keyword evidence="2 5" id="KW-0812">Transmembrane</keyword>
<dbReference type="InterPro" id="IPR011701">
    <property type="entry name" value="MFS"/>
</dbReference>
<dbReference type="PANTHER" id="PTHR23501:SF154">
    <property type="entry name" value="MULTIDRUG-EFFLUX TRANSPORTER RV1634-RELATED"/>
    <property type="match status" value="1"/>
</dbReference>
<feature type="transmembrane region" description="Helical" evidence="5">
    <location>
        <begin position="265"/>
        <end position="288"/>
    </location>
</feature>
<dbReference type="InterPro" id="IPR036259">
    <property type="entry name" value="MFS_trans_sf"/>
</dbReference>
<feature type="transmembrane region" description="Helical" evidence="5">
    <location>
        <begin position="20"/>
        <end position="44"/>
    </location>
</feature>
<feature type="transmembrane region" description="Helical" evidence="5">
    <location>
        <begin position="360"/>
        <end position="380"/>
    </location>
</feature>
<dbReference type="InterPro" id="IPR020846">
    <property type="entry name" value="MFS_dom"/>
</dbReference>
<dbReference type="EMBL" id="JALNMH010000001">
    <property type="protein sequence ID" value="MCK7592350.1"/>
    <property type="molecule type" value="Genomic_DNA"/>
</dbReference>
<proteinExistence type="predicted"/>
<feature type="transmembrane region" description="Helical" evidence="5">
    <location>
        <begin position="400"/>
        <end position="417"/>
    </location>
</feature>
<comment type="subcellular location">
    <subcellularLocation>
        <location evidence="1">Membrane</location>
        <topology evidence="1">Multi-pass membrane protein</topology>
    </subcellularLocation>
</comment>
<feature type="transmembrane region" description="Helical" evidence="5">
    <location>
        <begin position="50"/>
        <end position="72"/>
    </location>
</feature>
<protein>
    <submittedName>
        <fullName evidence="7">MFS transporter</fullName>
    </submittedName>
</protein>
<name>A0ABT0GEB7_9GAMM</name>
<feature type="transmembrane region" description="Helical" evidence="5">
    <location>
        <begin position="111"/>
        <end position="129"/>
    </location>
</feature>
<dbReference type="PANTHER" id="PTHR23501">
    <property type="entry name" value="MAJOR FACILITATOR SUPERFAMILY"/>
    <property type="match status" value="1"/>
</dbReference>
<dbReference type="Proteomes" id="UP001431449">
    <property type="component" value="Unassembled WGS sequence"/>
</dbReference>
<keyword evidence="8" id="KW-1185">Reference proteome</keyword>
<evidence type="ECO:0000256" key="2">
    <source>
        <dbReference type="ARBA" id="ARBA00022692"/>
    </source>
</evidence>
<feature type="transmembrane region" description="Helical" evidence="5">
    <location>
        <begin position="294"/>
        <end position="316"/>
    </location>
</feature>
<dbReference type="RefSeq" id="WP_248204458.1">
    <property type="nucleotide sequence ID" value="NZ_JALNMH010000001.1"/>
</dbReference>
<keyword evidence="3 5" id="KW-1133">Transmembrane helix</keyword>
<feature type="transmembrane region" description="Helical" evidence="5">
    <location>
        <begin position="328"/>
        <end position="348"/>
    </location>
</feature>
<organism evidence="7 8">
    <name type="scientific">Pseudomarimonas salicorniae</name>
    <dbReference type="NCBI Taxonomy" id="2933270"/>
    <lineage>
        <taxon>Bacteria</taxon>
        <taxon>Pseudomonadati</taxon>
        <taxon>Pseudomonadota</taxon>
        <taxon>Gammaproteobacteria</taxon>
        <taxon>Lysobacterales</taxon>
        <taxon>Lysobacteraceae</taxon>
        <taxon>Pseudomarimonas</taxon>
    </lineage>
</organism>
<evidence type="ECO:0000256" key="5">
    <source>
        <dbReference type="SAM" id="Phobius"/>
    </source>
</evidence>
<dbReference type="Pfam" id="PF07690">
    <property type="entry name" value="MFS_1"/>
    <property type="match status" value="1"/>
</dbReference>
<gene>
    <name evidence="7" type="ORF">M0G41_01555</name>
</gene>
<sequence length="449" mass="44993">MNAPALSPSLFSPGLRAPSIGAVALISMVAFEAIAVAAAMPTAAAALSGIGLYALAFGGTLAAGLVGMVLAGNDCDARGPRASMVWGLGLFGAGLLLAGVAGSMLQLVLGRVAQGLGGGMIGVAIYVAAARLYPGALRPRLFALFAAAWVLPAILGPGLAALIVESVGWRWVFLGVLALLPACAWLLLPALAPSVEAPRWPADARARLGWALLGAGAALSLHALGKPPLDLTGAGLGALCLSALALSAFRLLPPGTLRAGRGLPSVVLLRGLLASSFLAAEVFIPLWLTLHAGWSVAEAGLSLSLGALCWSLGSGLQARIGGTAKRSLALRGGLLLTALGIAGQLLAVSELLPAWSMPPLWALAGFGIGVAFPILSVLMLELAEPAEHGRAAAALQLSEALSHTALLAVIGIGFAALQAEQPVLAFSLVFAPCAALATLATLLSRRPSG</sequence>
<comment type="caution">
    <text evidence="7">The sequence shown here is derived from an EMBL/GenBank/DDBJ whole genome shotgun (WGS) entry which is preliminary data.</text>
</comment>
<evidence type="ECO:0000256" key="4">
    <source>
        <dbReference type="ARBA" id="ARBA00023136"/>
    </source>
</evidence>
<feature type="transmembrane region" description="Helical" evidence="5">
    <location>
        <begin position="169"/>
        <end position="188"/>
    </location>
</feature>
<feature type="transmembrane region" description="Helical" evidence="5">
    <location>
        <begin position="423"/>
        <end position="443"/>
    </location>
</feature>
<evidence type="ECO:0000313" key="8">
    <source>
        <dbReference type="Proteomes" id="UP001431449"/>
    </source>
</evidence>
<feature type="transmembrane region" description="Helical" evidence="5">
    <location>
        <begin position="231"/>
        <end position="253"/>
    </location>
</feature>
<evidence type="ECO:0000259" key="6">
    <source>
        <dbReference type="PROSITE" id="PS50850"/>
    </source>
</evidence>
<accession>A0ABT0GEB7</accession>
<dbReference type="PROSITE" id="PS50850">
    <property type="entry name" value="MFS"/>
    <property type="match status" value="1"/>
</dbReference>
<evidence type="ECO:0000256" key="3">
    <source>
        <dbReference type="ARBA" id="ARBA00022989"/>
    </source>
</evidence>
<feature type="domain" description="Major facilitator superfamily (MFS) profile" evidence="6">
    <location>
        <begin position="18"/>
        <end position="449"/>
    </location>
</feature>
<dbReference type="SUPFAM" id="SSF103473">
    <property type="entry name" value="MFS general substrate transporter"/>
    <property type="match status" value="1"/>
</dbReference>